<organism evidence="3 4">
    <name type="scientific">Apodospora peruviana</name>
    <dbReference type="NCBI Taxonomy" id="516989"/>
    <lineage>
        <taxon>Eukaryota</taxon>
        <taxon>Fungi</taxon>
        <taxon>Dikarya</taxon>
        <taxon>Ascomycota</taxon>
        <taxon>Pezizomycotina</taxon>
        <taxon>Sordariomycetes</taxon>
        <taxon>Sordariomycetidae</taxon>
        <taxon>Sordariales</taxon>
        <taxon>Lasiosphaeriaceae</taxon>
        <taxon>Apodospora</taxon>
    </lineage>
</organism>
<feature type="transmembrane region" description="Helical" evidence="2">
    <location>
        <begin position="421"/>
        <end position="451"/>
    </location>
</feature>
<accession>A0AAE0I5J0</accession>
<dbReference type="EMBL" id="JAUEDM010000004">
    <property type="protein sequence ID" value="KAK3318969.1"/>
    <property type="molecule type" value="Genomic_DNA"/>
</dbReference>
<feature type="transmembrane region" description="Helical" evidence="2">
    <location>
        <begin position="516"/>
        <end position="538"/>
    </location>
</feature>
<evidence type="ECO:0000256" key="1">
    <source>
        <dbReference type="SAM" id="MobiDB-lite"/>
    </source>
</evidence>
<feature type="region of interest" description="Disordered" evidence="1">
    <location>
        <begin position="202"/>
        <end position="221"/>
    </location>
</feature>
<dbReference type="Proteomes" id="UP001283341">
    <property type="component" value="Unassembled WGS sequence"/>
</dbReference>
<protein>
    <submittedName>
        <fullName evidence="3">Uncharacterized protein</fullName>
    </submittedName>
</protein>
<feature type="transmembrane region" description="Helical" evidence="2">
    <location>
        <begin position="283"/>
        <end position="304"/>
    </location>
</feature>
<dbReference type="AlphaFoldDB" id="A0AAE0I5J0"/>
<feature type="compositionally biased region" description="Polar residues" evidence="1">
    <location>
        <begin position="202"/>
        <end position="217"/>
    </location>
</feature>
<feature type="transmembrane region" description="Helical" evidence="2">
    <location>
        <begin position="358"/>
        <end position="376"/>
    </location>
</feature>
<feature type="transmembrane region" description="Helical" evidence="2">
    <location>
        <begin position="559"/>
        <end position="578"/>
    </location>
</feature>
<evidence type="ECO:0000313" key="3">
    <source>
        <dbReference type="EMBL" id="KAK3318969.1"/>
    </source>
</evidence>
<keyword evidence="4" id="KW-1185">Reference proteome</keyword>
<reference evidence="3" key="1">
    <citation type="journal article" date="2023" name="Mol. Phylogenet. Evol.">
        <title>Genome-scale phylogeny and comparative genomics of the fungal order Sordariales.</title>
        <authorList>
            <person name="Hensen N."/>
            <person name="Bonometti L."/>
            <person name="Westerberg I."/>
            <person name="Brannstrom I.O."/>
            <person name="Guillou S."/>
            <person name="Cros-Aarteil S."/>
            <person name="Calhoun S."/>
            <person name="Haridas S."/>
            <person name="Kuo A."/>
            <person name="Mondo S."/>
            <person name="Pangilinan J."/>
            <person name="Riley R."/>
            <person name="LaButti K."/>
            <person name="Andreopoulos B."/>
            <person name="Lipzen A."/>
            <person name="Chen C."/>
            <person name="Yan M."/>
            <person name="Daum C."/>
            <person name="Ng V."/>
            <person name="Clum A."/>
            <person name="Steindorff A."/>
            <person name="Ohm R.A."/>
            <person name="Martin F."/>
            <person name="Silar P."/>
            <person name="Natvig D.O."/>
            <person name="Lalanne C."/>
            <person name="Gautier V."/>
            <person name="Ament-Velasquez S.L."/>
            <person name="Kruys A."/>
            <person name="Hutchinson M.I."/>
            <person name="Powell A.J."/>
            <person name="Barry K."/>
            <person name="Miller A.N."/>
            <person name="Grigoriev I.V."/>
            <person name="Debuchy R."/>
            <person name="Gladieux P."/>
            <person name="Hiltunen Thoren M."/>
            <person name="Johannesson H."/>
        </authorList>
    </citation>
    <scope>NUCLEOTIDE SEQUENCE</scope>
    <source>
        <strain evidence="3">CBS 118394</strain>
    </source>
</reference>
<evidence type="ECO:0000256" key="2">
    <source>
        <dbReference type="SAM" id="Phobius"/>
    </source>
</evidence>
<feature type="compositionally biased region" description="Low complexity" evidence="1">
    <location>
        <begin position="143"/>
        <end position="160"/>
    </location>
</feature>
<evidence type="ECO:0000313" key="4">
    <source>
        <dbReference type="Proteomes" id="UP001283341"/>
    </source>
</evidence>
<proteinExistence type="predicted"/>
<feature type="compositionally biased region" description="Polar residues" evidence="1">
    <location>
        <begin position="169"/>
        <end position="181"/>
    </location>
</feature>
<name>A0AAE0I5J0_9PEZI</name>
<keyword evidence="2" id="KW-1133">Transmembrane helix</keyword>
<feature type="region of interest" description="Disordered" evidence="1">
    <location>
        <begin position="140"/>
        <end position="190"/>
    </location>
</feature>
<reference evidence="3" key="2">
    <citation type="submission" date="2023-06" db="EMBL/GenBank/DDBJ databases">
        <authorList>
            <consortium name="Lawrence Berkeley National Laboratory"/>
            <person name="Haridas S."/>
            <person name="Hensen N."/>
            <person name="Bonometti L."/>
            <person name="Westerberg I."/>
            <person name="Brannstrom I.O."/>
            <person name="Guillou S."/>
            <person name="Cros-Aarteil S."/>
            <person name="Calhoun S."/>
            <person name="Kuo A."/>
            <person name="Mondo S."/>
            <person name="Pangilinan J."/>
            <person name="Riley R."/>
            <person name="Labutti K."/>
            <person name="Andreopoulos B."/>
            <person name="Lipzen A."/>
            <person name="Chen C."/>
            <person name="Yanf M."/>
            <person name="Daum C."/>
            <person name="Ng V."/>
            <person name="Clum A."/>
            <person name="Steindorff A."/>
            <person name="Ohm R."/>
            <person name="Martin F."/>
            <person name="Silar P."/>
            <person name="Natvig D."/>
            <person name="Lalanne C."/>
            <person name="Gautier V."/>
            <person name="Ament-Velasquez S.L."/>
            <person name="Kruys A."/>
            <person name="Hutchinson M.I."/>
            <person name="Powell A.J."/>
            <person name="Barry K."/>
            <person name="Miller A.N."/>
            <person name="Grigoriev I.V."/>
            <person name="Debuchy R."/>
            <person name="Gladieux P."/>
            <person name="Thoren M.H."/>
            <person name="Johannesson H."/>
        </authorList>
    </citation>
    <scope>NUCLEOTIDE SEQUENCE</scope>
    <source>
        <strain evidence="3">CBS 118394</strain>
    </source>
</reference>
<keyword evidence="2" id="KW-0472">Membrane</keyword>
<gene>
    <name evidence="3" type="ORF">B0H66DRAFT_558500</name>
</gene>
<feature type="transmembrane region" description="Helical" evidence="2">
    <location>
        <begin position="310"/>
        <end position="328"/>
    </location>
</feature>
<feature type="transmembrane region" description="Helical" evidence="2">
    <location>
        <begin position="72"/>
        <end position="92"/>
    </location>
</feature>
<comment type="caution">
    <text evidence="3">The sequence shown here is derived from an EMBL/GenBank/DDBJ whole genome shotgun (WGS) entry which is preliminary data.</text>
</comment>
<keyword evidence="2" id="KW-0812">Transmembrane</keyword>
<sequence>MTTKITVLAGADAGPAGHINPGLSLPCEVCDEFTRANVVGVFITLVLCQLTQPSGSLYFRGHGGFMWRLNPIVSFVEACIIFFHLGLAVWGVGVRRGRKVVLEELQRTASGLLLLRGVDVVRDDGNERLETLLRGTFLDQEDSSAPSGDDGSAAQGDVDSVPVSGIGATETQPSSTENANPGTPADEILGDNVSVSRQSTGIVEASSTATEGPTSGITDPAIRIDPAASFSIRRRTTASLEANSPSPPEPQDLTDFELPQMRRRRLLREAFGSNALAHREGRITAVTFFSVFVIFVKMFTVTGAAWFKTAVWFSLSGWIAVQTLLLLFHSRNMTEQDMAASIRLAKVLDQQLEARSNTWFSVFIAFHSPFFGFIAHRMTFGWPNESLVYFAKLDGVQGSNTSEPDISFVQSLTEILIQFKIMIGSLVLLAVPLFTVGSLLLSVVSLCRLILGKEPDKTTPITALLMAILSAVFGLAFGLIWCFGALGWKMSYFPSWGDSLALKVGWYFGYGVWNSFWLVVCTAILTGFFCGLAGAASSAPKTSSSAGQSISAVTDEDRIRVAATNVAFALAIFLWYVFTYDSRDTHKWWVGEYLG</sequence>
<feature type="transmembrane region" description="Helical" evidence="2">
    <location>
        <begin position="463"/>
        <end position="488"/>
    </location>
</feature>